<gene>
    <name evidence="2" type="primary">LOC111240568</name>
</gene>
<evidence type="ECO:0000313" key="1">
    <source>
        <dbReference type="Proteomes" id="UP000087766"/>
    </source>
</evidence>
<reference evidence="1" key="1">
    <citation type="journal article" date="2014" name="Nat. Commun.">
        <title>Genome sequence of mungbean and insights into evolution within Vigna species.</title>
        <authorList>
            <person name="Kang Y.J."/>
            <person name="Kim S.K."/>
            <person name="Kim M.Y."/>
            <person name="Lestari P."/>
            <person name="Kim K.H."/>
            <person name="Ha B.K."/>
            <person name="Jun T.H."/>
            <person name="Hwang W.J."/>
            <person name="Lee T."/>
            <person name="Lee J."/>
            <person name="Shim S."/>
            <person name="Yoon M.Y."/>
            <person name="Jang Y.E."/>
            <person name="Han K.S."/>
            <person name="Taeprayoon P."/>
            <person name="Yoon N."/>
            <person name="Somta P."/>
            <person name="Tanya P."/>
            <person name="Kim K.S."/>
            <person name="Gwag J.G."/>
            <person name="Moon J.K."/>
            <person name="Lee Y.H."/>
            <person name="Park B.S."/>
            <person name="Bombarely A."/>
            <person name="Doyle J.J."/>
            <person name="Jackson S.A."/>
            <person name="Schafleitner R."/>
            <person name="Srinives P."/>
            <person name="Varshney R.K."/>
            <person name="Lee S.H."/>
        </authorList>
    </citation>
    <scope>NUCLEOTIDE SEQUENCE [LARGE SCALE GENOMIC DNA]</scope>
    <source>
        <strain evidence="1">cv. VC1973A</strain>
    </source>
</reference>
<organism evidence="1 2">
    <name type="scientific">Vigna radiata var. radiata</name>
    <name type="common">Mung bean</name>
    <name type="synonym">Phaseolus aureus</name>
    <dbReference type="NCBI Taxonomy" id="3916"/>
    <lineage>
        <taxon>Eukaryota</taxon>
        <taxon>Viridiplantae</taxon>
        <taxon>Streptophyta</taxon>
        <taxon>Embryophyta</taxon>
        <taxon>Tracheophyta</taxon>
        <taxon>Spermatophyta</taxon>
        <taxon>Magnoliopsida</taxon>
        <taxon>eudicotyledons</taxon>
        <taxon>Gunneridae</taxon>
        <taxon>Pentapetalae</taxon>
        <taxon>rosids</taxon>
        <taxon>fabids</taxon>
        <taxon>Fabales</taxon>
        <taxon>Fabaceae</taxon>
        <taxon>Papilionoideae</taxon>
        <taxon>50 kb inversion clade</taxon>
        <taxon>NPAAA clade</taxon>
        <taxon>indigoferoid/millettioid clade</taxon>
        <taxon>Phaseoleae</taxon>
        <taxon>Vigna</taxon>
    </lineage>
</organism>
<protein>
    <submittedName>
        <fullName evidence="2">Uncharacterized protein LOC111240568</fullName>
    </submittedName>
</protein>
<accession>A0A3Q0EHD9</accession>
<dbReference type="KEGG" id="vra:111240568"/>
<dbReference type="RefSeq" id="XP_022631493.1">
    <property type="nucleotide sequence ID" value="XM_022775772.1"/>
</dbReference>
<dbReference type="Proteomes" id="UP000087766">
    <property type="component" value="Chromosome 2"/>
</dbReference>
<reference evidence="2" key="2">
    <citation type="submission" date="2025-08" db="UniProtKB">
        <authorList>
            <consortium name="RefSeq"/>
        </authorList>
    </citation>
    <scope>IDENTIFICATION</scope>
    <source>
        <tissue evidence="2">Leaf</tissue>
    </source>
</reference>
<evidence type="ECO:0000313" key="2">
    <source>
        <dbReference type="RefSeq" id="XP_022631493.1"/>
    </source>
</evidence>
<keyword evidence="1" id="KW-1185">Reference proteome</keyword>
<dbReference type="GeneID" id="111240568"/>
<dbReference type="AlphaFoldDB" id="A0A3Q0EHD9"/>
<sequence>MTTRRYCEWRNPLTTRRRSTKRSSRERFVREIRSPMEEGFSPAKAFEELEGVEHGDGGSTLTNLFGDAHVVTDNDAALHMRLTNPSLSSSGLETTLCPRTTWAMVLKVFYSGGIQ</sequence>
<proteinExistence type="predicted"/>
<name>A0A3Q0EHD9_VIGRR</name>